<reference evidence="1" key="2">
    <citation type="submission" date="2023-04" db="EMBL/GenBank/DDBJ databases">
        <title>'Rhodoalgimonas zhirmunskyi' gen. nov., isolated from a red alga.</title>
        <authorList>
            <person name="Nedashkovskaya O.I."/>
            <person name="Otstavnykh N.Y."/>
            <person name="Bystritskaya E.P."/>
            <person name="Balabanova L.A."/>
            <person name="Isaeva M.P."/>
        </authorList>
    </citation>
    <scope>NUCLEOTIDE SEQUENCE</scope>
    <source>
        <strain evidence="1">10Alg 79</strain>
    </source>
</reference>
<dbReference type="AlphaFoldDB" id="A0AAJ1U903"/>
<keyword evidence="2" id="KW-1185">Reference proteome</keyword>
<proteinExistence type="predicted"/>
<evidence type="ECO:0000313" key="1">
    <source>
        <dbReference type="EMBL" id="MDQ2095174.1"/>
    </source>
</evidence>
<organism evidence="1 2">
    <name type="scientific">Rhodalgimonas zhirmunskyi</name>
    <dbReference type="NCBI Taxonomy" id="2964767"/>
    <lineage>
        <taxon>Bacteria</taxon>
        <taxon>Pseudomonadati</taxon>
        <taxon>Pseudomonadota</taxon>
        <taxon>Alphaproteobacteria</taxon>
        <taxon>Rhodobacterales</taxon>
        <taxon>Roseobacteraceae</taxon>
        <taxon>Rhodalgimonas</taxon>
    </lineage>
</organism>
<dbReference type="EMBL" id="JANFFA010000004">
    <property type="protein sequence ID" value="MDQ2095174.1"/>
    <property type="molecule type" value="Genomic_DNA"/>
</dbReference>
<sequence>MILQTTLPYDIHAPRPLPGIAPLDEADWIRVDEAFGAQMAERERLIAERRDAVIALDPSAAAMARELLDTVLAALDARADFEIAGDVVTRPDGGKVRVVREDPMATIGRLCQEDFCLMDKRGDEHVLVGAVLCFPAGWTLSEKFMRPLTRIHVPVDPYDENIAKRVQRLFDGVRVGRPLWRFNALVYTDPSLHQPRPEGDRREKLGDDFLRSELQTVRRLPESGAVVFGIHTYVLDWRGKAAVPEA</sequence>
<dbReference type="Proteomes" id="UP001227162">
    <property type="component" value="Unassembled WGS sequence"/>
</dbReference>
<comment type="caution">
    <text evidence="1">The sequence shown here is derived from an EMBL/GenBank/DDBJ whole genome shotgun (WGS) entry which is preliminary data.</text>
</comment>
<dbReference type="InterPro" id="IPR021848">
    <property type="entry name" value="HODM_asu-like"/>
</dbReference>
<reference evidence="1" key="1">
    <citation type="submission" date="2022-07" db="EMBL/GenBank/DDBJ databases">
        <authorList>
            <person name="Otstavnykh N."/>
            <person name="Isaeva M."/>
            <person name="Bystritskaya E."/>
        </authorList>
    </citation>
    <scope>NUCLEOTIDE SEQUENCE</scope>
    <source>
        <strain evidence="1">10Alg 79</strain>
    </source>
</reference>
<protein>
    <submittedName>
        <fullName evidence="1">DUF3445 domain-containing protein</fullName>
    </submittedName>
</protein>
<evidence type="ECO:0000313" key="2">
    <source>
        <dbReference type="Proteomes" id="UP001227162"/>
    </source>
</evidence>
<accession>A0AAJ1U903</accession>
<dbReference type="RefSeq" id="WP_317626800.1">
    <property type="nucleotide sequence ID" value="NZ_JANFFA010000004.1"/>
</dbReference>
<name>A0AAJ1U903_9RHOB</name>
<dbReference type="Pfam" id="PF11927">
    <property type="entry name" value="HODM_asu-like"/>
    <property type="match status" value="1"/>
</dbReference>
<gene>
    <name evidence="1" type="ORF">NOI20_13725</name>
</gene>